<keyword evidence="3" id="KW-1185">Reference proteome</keyword>
<keyword evidence="2" id="KW-0067">ATP-binding</keyword>
<feature type="domain" description="Orc1-like AAA ATPase" evidence="1">
    <location>
        <begin position="19"/>
        <end position="196"/>
    </location>
</feature>
<dbReference type="EMBL" id="JAAWVT010000001">
    <property type="protein sequence ID" value="NKG20152.1"/>
    <property type="molecule type" value="Genomic_DNA"/>
</dbReference>
<evidence type="ECO:0000259" key="1">
    <source>
        <dbReference type="Pfam" id="PF13191"/>
    </source>
</evidence>
<dbReference type="Gene3D" id="3.40.50.300">
    <property type="entry name" value="P-loop containing nucleotide triphosphate hydrolases"/>
    <property type="match status" value="1"/>
</dbReference>
<comment type="caution">
    <text evidence="2">The sequence shown here is derived from an EMBL/GenBank/DDBJ whole genome shotgun (WGS) entry which is preliminary data.</text>
</comment>
<evidence type="ECO:0000313" key="2">
    <source>
        <dbReference type="EMBL" id="NKG20152.1"/>
    </source>
</evidence>
<proteinExistence type="predicted"/>
<dbReference type="SUPFAM" id="SSF52540">
    <property type="entry name" value="P-loop containing nucleoside triphosphate hydrolases"/>
    <property type="match status" value="1"/>
</dbReference>
<dbReference type="GO" id="GO:0005524">
    <property type="term" value="F:ATP binding"/>
    <property type="evidence" value="ECO:0007669"/>
    <property type="project" value="UniProtKB-KW"/>
</dbReference>
<dbReference type="InterPro" id="IPR041664">
    <property type="entry name" value="AAA_16"/>
</dbReference>
<keyword evidence="2" id="KW-0547">Nucleotide-binding</keyword>
<dbReference type="Proteomes" id="UP000746595">
    <property type="component" value="Unassembled WGS sequence"/>
</dbReference>
<dbReference type="PANTHER" id="PTHR34301:SF8">
    <property type="entry name" value="ATPASE DOMAIN-CONTAINING PROTEIN"/>
    <property type="match status" value="1"/>
</dbReference>
<dbReference type="Pfam" id="PF13191">
    <property type="entry name" value="AAA_16"/>
    <property type="match status" value="1"/>
</dbReference>
<sequence>MEPALNPYSPGSGLQPPFLAGREGEIEAFDLLLARTKLQYQGRGMILGGLRGVGKTVLLNKLRGMARHHEWLEVKLEARPGAAGSIDNRKTLARELQVAARRFTTSSYAGEKFKQMLRTLTSFSLSLGAQGISLGVEADLTRAGTGQIEIDLRDLTEDLARAMRTLRRGFVIFIDEMQDLDNELLSALVTAQHHAGQEELPFYVVGAGLPNLPSRLAEARSYAERLFDYRVIGTLEAKEAIDSFQIPAGRAGQEYSPEALEVLLNVSGRYPYFIQEFGSAMWEAAQESPFTDVDAEIASKIGLQRLDSGFFPSRWDRATPRERQYLTAMAQDGEDGSSSSSVATRLGTAVQNLGPTRAQLIGKGLIFSPDHGRVAFTVPGMSAYIERQHFAD</sequence>
<dbReference type="InterPro" id="IPR027417">
    <property type="entry name" value="P-loop_NTPase"/>
</dbReference>
<dbReference type="RefSeq" id="WP_168151005.1">
    <property type="nucleotide sequence ID" value="NZ_JAAWVT010000001.1"/>
</dbReference>
<accession>A0ABX1G1P7</accession>
<gene>
    <name evidence="2" type="ORF">HED64_05410</name>
</gene>
<dbReference type="PANTHER" id="PTHR34301">
    <property type="entry name" value="DNA-BINDING PROTEIN-RELATED"/>
    <property type="match status" value="1"/>
</dbReference>
<organism evidence="2 3">
    <name type="scientific">Paeniglutamicibacter terrestris</name>
    <dbReference type="NCBI Taxonomy" id="2723403"/>
    <lineage>
        <taxon>Bacteria</taxon>
        <taxon>Bacillati</taxon>
        <taxon>Actinomycetota</taxon>
        <taxon>Actinomycetes</taxon>
        <taxon>Micrococcales</taxon>
        <taxon>Micrococcaceae</taxon>
        <taxon>Paeniglutamicibacter</taxon>
    </lineage>
</organism>
<evidence type="ECO:0000313" key="3">
    <source>
        <dbReference type="Proteomes" id="UP000746595"/>
    </source>
</evidence>
<protein>
    <submittedName>
        <fullName evidence="2">ATP-binding protein</fullName>
    </submittedName>
</protein>
<reference evidence="2 3" key="1">
    <citation type="submission" date="2020-04" db="EMBL/GenBank/DDBJ databases">
        <title>Paeniglutamicibacter sp. ANT13_2, a novel actinomycete isolated from sediment in Antarctica.</title>
        <authorList>
            <person name="Sakdapetsiri C."/>
            <person name="Pinyakong O."/>
        </authorList>
    </citation>
    <scope>NUCLEOTIDE SEQUENCE [LARGE SCALE GENOMIC DNA]</scope>
    <source>
        <strain evidence="2 3">ANT13_2</strain>
    </source>
</reference>
<name>A0ABX1G1P7_9MICC</name>